<dbReference type="Pfam" id="PF00560">
    <property type="entry name" value="LRR_1"/>
    <property type="match status" value="2"/>
</dbReference>
<dbReference type="InterPro" id="IPR001611">
    <property type="entry name" value="Leu-rich_rpt"/>
</dbReference>
<reference evidence="13 14" key="1">
    <citation type="journal article" date="2014" name="PLoS ONE">
        <title>Global Analysis of Gene Expression Profiles in Physic Nut (Jatropha curcas L.) Seedlings Exposed to Salt Stress.</title>
        <authorList>
            <person name="Zhang L."/>
            <person name="Zhang C."/>
            <person name="Wu P."/>
            <person name="Chen Y."/>
            <person name="Li M."/>
            <person name="Jiang H."/>
            <person name="Wu G."/>
        </authorList>
    </citation>
    <scope>NUCLEOTIDE SEQUENCE [LARGE SCALE GENOMIC DNA]</scope>
    <source>
        <strain evidence="14">cv. GZQX0401</strain>
        <tissue evidence="13">Young leaves</tissue>
    </source>
</reference>
<evidence type="ECO:0000256" key="3">
    <source>
        <dbReference type="ARBA" id="ARBA00022614"/>
    </source>
</evidence>
<keyword evidence="10" id="KW-0325">Glycoprotein</keyword>
<dbReference type="SUPFAM" id="SSF52058">
    <property type="entry name" value="L domain-like"/>
    <property type="match status" value="1"/>
</dbReference>
<comment type="subcellular location">
    <subcellularLocation>
        <location evidence="1">Cell membrane</location>
        <topology evidence="1">Single-pass membrane protein</topology>
    </subcellularLocation>
    <subcellularLocation>
        <location evidence="2">Membrane</location>
        <topology evidence="2">Single-pass type I membrane protein</topology>
    </subcellularLocation>
</comment>
<sequence>MELKWLLICLILWVQIQGNSGCFEEERLALLQFQASLESHEYGSKVPILPSWIDEPEKNCCEWERVSCNSTAAHVIHLSLDNIWNYDDIAEYNLDENIYDLKVSIFQHFRELKSLNLSFNKFGGLVEKEGLERFSNLKKLKVLDLSFNRFNGSILSWVTPMTSIKILNLSVNNMEGSFSYQELTKLQNLEVLDLSLNYFNGTLPMQEVSWKIQIVNFVPQLKNEEKKKEFDKERSKARGGIKVQQHPIEISLSAVD</sequence>
<evidence type="ECO:0000256" key="1">
    <source>
        <dbReference type="ARBA" id="ARBA00004162"/>
    </source>
</evidence>
<keyword evidence="7" id="KW-1133">Transmembrane helix</keyword>
<evidence type="ECO:0000256" key="6">
    <source>
        <dbReference type="ARBA" id="ARBA00022737"/>
    </source>
</evidence>
<dbReference type="EMBL" id="KK914376">
    <property type="protein sequence ID" value="KDP37860.1"/>
    <property type="molecule type" value="Genomic_DNA"/>
</dbReference>
<dbReference type="AlphaFoldDB" id="A0A067L039"/>
<keyword evidence="14" id="KW-1185">Reference proteome</keyword>
<evidence type="ECO:0000313" key="13">
    <source>
        <dbReference type="EMBL" id="KDP37860.1"/>
    </source>
</evidence>
<keyword evidence="3" id="KW-0433">Leucine-rich repeat</keyword>
<evidence type="ECO:0000256" key="9">
    <source>
        <dbReference type="ARBA" id="ARBA00023170"/>
    </source>
</evidence>
<name>A0A067L039_JATCU</name>
<evidence type="ECO:0000256" key="5">
    <source>
        <dbReference type="ARBA" id="ARBA00022729"/>
    </source>
</evidence>
<dbReference type="Proteomes" id="UP000027138">
    <property type="component" value="Unassembled WGS sequence"/>
</dbReference>
<keyword evidence="6" id="KW-0677">Repeat</keyword>
<dbReference type="OrthoDB" id="850757at2759"/>
<keyword evidence="8" id="KW-0472">Membrane</keyword>
<dbReference type="InterPro" id="IPR032675">
    <property type="entry name" value="LRR_dom_sf"/>
</dbReference>
<protein>
    <recommendedName>
        <fullName evidence="12">Leucine-rich repeat-containing N-terminal plant-type domain-containing protein</fullName>
    </recommendedName>
</protein>
<evidence type="ECO:0000256" key="2">
    <source>
        <dbReference type="ARBA" id="ARBA00004479"/>
    </source>
</evidence>
<evidence type="ECO:0000313" key="14">
    <source>
        <dbReference type="Proteomes" id="UP000027138"/>
    </source>
</evidence>
<keyword evidence="5 11" id="KW-0732">Signal</keyword>
<dbReference type="GO" id="GO:0005886">
    <property type="term" value="C:plasma membrane"/>
    <property type="evidence" value="ECO:0007669"/>
    <property type="project" value="UniProtKB-SubCell"/>
</dbReference>
<proteinExistence type="predicted"/>
<dbReference type="PANTHER" id="PTHR27000">
    <property type="entry name" value="LEUCINE-RICH REPEAT RECEPTOR-LIKE PROTEIN KINASE FAMILY PROTEIN-RELATED"/>
    <property type="match status" value="1"/>
</dbReference>
<dbReference type="PANTHER" id="PTHR27000:SF642">
    <property type="entry name" value="INACTIVE LEUCINE-RICH REPEAT RECEPTOR KINASE XIAO-RELATED"/>
    <property type="match status" value="1"/>
</dbReference>
<dbReference type="Pfam" id="PF13516">
    <property type="entry name" value="LRR_6"/>
    <property type="match status" value="1"/>
</dbReference>
<feature type="chain" id="PRO_5001640017" description="Leucine-rich repeat-containing N-terminal plant-type domain-containing protein" evidence="11">
    <location>
        <begin position="19"/>
        <end position="256"/>
    </location>
</feature>
<keyword evidence="9" id="KW-0675">Receptor</keyword>
<gene>
    <name evidence="13" type="ORF">JCGZ_06012</name>
</gene>
<evidence type="ECO:0000256" key="8">
    <source>
        <dbReference type="ARBA" id="ARBA00023136"/>
    </source>
</evidence>
<dbReference type="InterPro" id="IPR013210">
    <property type="entry name" value="LRR_N_plant-typ"/>
</dbReference>
<keyword evidence="4" id="KW-0812">Transmembrane</keyword>
<dbReference type="Pfam" id="PF08263">
    <property type="entry name" value="LRRNT_2"/>
    <property type="match status" value="1"/>
</dbReference>
<evidence type="ECO:0000259" key="12">
    <source>
        <dbReference type="Pfam" id="PF08263"/>
    </source>
</evidence>
<organism evidence="13 14">
    <name type="scientific">Jatropha curcas</name>
    <name type="common">Barbados nut</name>
    <dbReference type="NCBI Taxonomy" id="180498"/>
    <lineage>
        <taxon>Eukaryota</taxon>
        <taxon>Viridiplantae</taxon>
        <taxon>Streptophyta</taxon>
        <taxon>Embryophyta</taxon>
        <taxon>Tracheophyta</taxon>
        <taxon>Spermatophyta</taxon>
        <taxon>Magnoliopsida</taxon>
        <taxon>eudicotyledons</taxon>
        <taxon>Gunneridae</taxon>
        <taxon>Pentapetalae</taxon>
        <taxon>rosids</taxon>
        <taxon>fabids</taxon>
        <taxon>Malpighiales</taxon>
        <taxon>Euphorbiaceae</taxon>
        <taxon>Crotonoideae</taxon>
        <taxon>Jatropheae</taxon>
        <taxon>Jatropha</taxon>
    </lineage>
</organism>
<evidence type="ECO:0000256" key="4">
    <source>
        <dbReference type="ARBA" id="ARBA00022692"/>
    </source>
</evidence>
<evidence type="ECO:0000256" key="10">
    <source>
        <dbReference type="ARBA" id="ARBA00023180"/>
    </source>
</evidence>
<evidence type="ECO:0000256" key="7">
    <source>
        <dbReference type="ARBA" id="ARBA00022989"/>
    </source>
</evidence>
<dbReference type="Gene3D" id="3.80.10.10">
    <property type="entry name" value="Ribonuclease Inhibitor"/>
    <property type="match status" value="1"/>
</dbReference>
<feature type="domain" description="Leucine-rich repeat-containing N-terminal plant-type" evidence="12">
    <location>
        <begin position="25"/>
        <end position="69"/>
    </location>
</feature>
<evidence type="ECO:0000256" key="11">
    <source>
        <dbReference type="SAM" id="SignalP"/>
    </source>
</evidence>
<accession>A0A067L039</accession>
<feature type="signal peptide" evidence="11">
    <location>
        <begin position="1"/>
        <end position="18"/>
    </location>
</feature>